<organism evidence="3 4">
    <name type="scientific">Lichenifustis flavocetrariae</name>
    <dbReference type="NCBI Taxonomy" id="2949735"/>
    <lineage>
        <taxon>Bacteria</taxon>
        <taxon>Pseudomonadati</taxon>
        <taxon>Pseudomonadota</taxon>
        <taxon>Alphaproteobacteria</taxon>
        <taxon>Hyphomicrobiales</taxon>
        <taxon>Lichenihabitantaceae</taxon>
        <taxon>Lichenifustis</taxon>
    </lineage>
</organism>
<dbReference type="Proteomes" id="UP001165667">
    <property type="component" value="Unassembled WGS sequence"/>
</dbReference>
<feature type="compositionally biased region" description="Low complexity" evidence="1">
    <location>
        <begin position="593"/>
        <end position="604"/>
    </location>
</feature>
<feature type="region of interest" description="Disordered" evidence="1">
    <location>
        <begin position="532"/>
        <end position="609"/>
    </location>
</feature>
<accession>A0AA41Z0Z9</accession>
<reference evidence="3" key="1">
    <citation type="submission" date="2022-05" db="EMBL/GenBank/DDBJ databases">
        <authorList>
            <person name="Pankratov T."/>
        </authorList>
    </citation>
    <scope>NUCLEOTIDE SEQUENCE</scope>
    <source>
        <strain evidence="3">BP6-180914</strain>
    </source>
</reference>
<comment type="caution">
    <text evidence="3">The sequence shown here is derived from an EMBL/GenBank/DDBJ whole genome shotgun (WGS) entry which is preliminary data.</text>
</comment>
<dbReference type="NCBIfam" id="TIGR01555">
    <property type="entry name" value="phge_rel_HI1409"/>
    <property type="match status" value="1"/>
</dbReference>
<keyword evidence="4" id="KW-1185">Reference proteome</keyword>
<evidence type="ECO:0000256" key="1">
    <source>
        <dbReference type="SAM" id="MobiDB-lite"/>
    </source>
</evidence>
<dbReference type="AlphaFoldDB" id="A0AA41Z0Z9"/>
<protein>
    <submittedName>
        <fullName evidence="3">DUF1073 domain-containing protein</fullName>
    </submittedName>
</protein>
<proteinExistence type="predicted"/>
<dbReference type="EMBL" id="JAMOIM010000020">
    <property type="protein sequence ID" value="MCW6510976.1"/>
    <property type="molecule type" value="Genomic_DNA"/>
</dbReference>
<feature type="compositionally biased region" description="Basic and acidic residues" evidence="1">
    <location>
        <begin position="441"/>
        <end position="450"/>
    </location>
</feature>
<feature type="compositionally biased region" description="Polar residues" evidence="1">
    <location>
        <begin position="563"/>
        <end position="572"/>
    </location>
</feature>
<dbReference type="InterPro" id="IPR024459">
    <property type="entry name" value="Acb1-like_N"/>
</dbReference>
<feature type="region of interest" description="Disordered" evidence="1">
    <location>
        <begin position="428"/>
        <end position="476"/>
    </location>
</feature>
<feature type="domain" description="Anti-CBASS protein Acb1-like N-terminal" evidence="2">
    <location>
        <begin position="42"/>
        <end position="389"/>
    </location>
</feature>
<name>A0AA41Z0Z9_9HYPH</name>
<dbReference type="InterPro" id="IPR006445">
    <property type="entry name" value="Phage-assoc_HI1409"/>
</dbReference>
<sequence>MPHRLSSHAALDSLSNLAASLNAGKDKQAGDAFFIPSLARDQIESLYRGDWLARKIVDIVPYDCVREWRTWAGDRADVSRIESVERSLNLRRAVQRAMVMGRLYGGGALIIGTTETDPAALMTELRPRDVGPNGIAFLHAVSRWQLAVAEIERDPLSPWFGEPKAYEVTAPERGSLTLHPSRVIRFLGNPLADPSLLGADLWSDSVLTALYDAIHAVALTTTGATSLMHEAKVDVVTVPNLSEHLSNAATTAQLSARFSYAATMKSLNNLLLLGDGETWTRQRIDFAGLPEMVRTFLQVAAGAADIPVTRLLGQSPAGLSSTGDHDTRNYYDMIAARQEIELRPQLEHLDRLLLASAGVAPGALSFSFRPLWQMDAATQAAVALSKAQATGIYAGLGLWPTEVMARLVAGQLAEDGIYPDAAAAFEAGAETDSSPQPVRDYSPDQPRDPQGRWTEGGGTATEQSEVSAKTHATAADPHNLTIQPAARVAPMHTGARERAGWSTGSGLLAKLSSGLQFFNPIGSAEAAEIDPEKEIEQATTGNPPPPTEAEPIPKLRPLAGPQLRNSIGSTSPLPGKAGISLLSEPAAEHPVPSSARSTSTSKTTGPVLPSWARQLDLPGIVGPGPYAREAIRVTNSGKISPLIQRQNTETGYRWGCHRCGSKEPGSKSGQFYLDHQVPTALNDAGSEQFIYPHCRTCSDMQGGIISSLKKKGYPR</sequence>
<dbReference type="Pfam" id="PF06381">
    <property type="entry name" value="Phage_portal_3"/>
    <property type="match status" value="1"/>
</dbReference>
<gene>
    <name evidence="3" type="ORF">M8523_23505</name>
</gene>
<evidence type="ECO:0000313" key="4">
    <source>
        <dbReference type="Proteomes" id="UP001165667"/>
    </source>
</evidence>
<dbReference type="RefSeq" id="WP_282587355.1">
    <property type="nucleotide sequence ID" value="NZ_JAMOIM010000020.1"/>
</dbReference>
<evidence type="ECO:0000259" key="2">
    <source>
        <dbReference type="Pfam" id="PF06381"/>
    </source>
</evidence>
<evidence type="ECO:0000313" key="3">
    <source>
        <dbReference type="EMBL" id="MCW6510976.1"/>
    </source>
</evidence>